<dbReference type="SUPFAM" id="SSF55469">
    <property type="entry name" value="FMN-dependent nitroreductase-like"/>
    <property type="match status" value="1"/>
</dbReference>
<dbReference type="Gene3D" id="3.40.109.10">
    <property type="entry name" value="NADH Oxidase"/>
    <property type="match status" value="1"/>
</dbReference>
<sequence length="196" mass="22215">MTNQRKPDYRIHEMFLNRWSPRAFTVEPITQEELLTMLEAARWAASSYNSQPWRFIYALRDTPAWERLLNLLVLFNQSWAKESSALVFLVSKSTMRSPRSGNEVPSPTHSFDAGTASGYFALQASLMGWYVHGMVGFDADRAFEDLSVPKGHKVEAVYAVGRKADPAGLPEELRARDLPSDRRSLEELAFEGGFPQ</sequence>
<reference evidence="4 5" key="1">
    <citation type="submission" date="2020-08" db="EMBL/GenBank/DDBJ databases">
        <title>Genomic Encyclopedia of Type Strains, Phase IV (KMG-V): Genome sequencing to study the core and pangenomes of soil and plant-associated prokaryotes.</title>
        <authorList>
            <person name="Whitman W."/>
        </authorList>
    </citation>
    <scope>NUCLEOTIDE SEQUENCE [LARGE SCALE GENOMIC DNA]</scope>
    <source>
        <strain evidence="4 5">M8US30</strain>
    </source>
</reference>
<protein>
    <submittedName>
        <fullName evidence="4">Nitroreductase</fullName>
    </submittedName>
</protein>
<keyword evidence="2" id="KW-0560">Oxidoreductase</keyword>
<evidence type="ECO:0000256" key="2">
    <source>
        <dbReference type="ARBA" id="ARBA00023002"/>
    </source>
</evidence>
<comment type="caution">
    <text evidence="4">The sequence shown here is derived from an EMBL/GenBank/DDBJ whole genome shotgun (WGS) entry which is preliminary data.</text>
</comment>
<dbReference type="Proteomes" id="UP000569092">
    <property type="component" value="Unassembled WGS sequence"/>
</dbReference>
<accession>A0A7W8JBF7</accession>
<evidence type="ECO:0000313" key="5">
    <source>
        <dbReference type="Proteomes" id="UP000569092"/>
    </source>
</evidence>
<dbReference type="PANTHER" id="PTHR43673:SF10">
    <property type="entry name" value="NADH DEHYDROGENASE_NAD(P)H NITROREDUCTASE XCC3605-RELATED"/>
    <property type="match status" value="1"/>
</dbReference>
<gene>
    <name evidence="4" type="ORF">HDF10_004232</name>
</gene>
<name>A0A7W8JBF7_9BACT</name>
<comment type="similarity">
    <text evidence="1">Belongs to the nitroreductase family.</text>
</comment>
<evidence type="ECO:0000256" key="1">
    <source>
        <dbReference type="ARBA" id="ARBA00007118"/>
    </source>
</evidence>
<dbReference type="InterPro" id="IPR000415">
    <property type="entry name" value="Nitroreductase-like"/>
</dbReference>
<dbReference type="GO" id="GO:0016491">
    <property type="term" value="F:oxidoreductase activity"/>
    <property type="evidence" value="ECO:0007669"/>
    <property type="project" value="UniProtKB-KW"/>
</dbReference>
<dbReference type="Pfam" id="PF00881">
    <property type="entry name" value="Nitroreductase"/>
    <property type="match status" value="1"/>
</dbReference>
<dbReference type="InterPro" id="IPR029479">
    <property type="entry name" value="Nitroreductase"/>
</dbReference>
<evidence type="ECO:0000313" key="4">
    <source>
        <dbReference type="EMBL" id="MBB5346222.1"/>
    </source>
</evidence>
<evidence type="ECO:0000259" key="3">
    <source>
        <dbReference type="Pfam" id="PF00881"/>
    </source>
</evidence>
<feature type="domain" description="Nitroreductase" evidence="3">
    <location>
        <begin position="17"/>
        <end position="61"/>
    </location>
</feature>
<dbReference type="AlphaFoldDB" id="A0A7W8JBF7"/>
<dbReference type="PANTHER" id="PTHR43673">
    <property type="entry name" value="NAD(P)H NITROREDUCTASE YDGI-RELATED"/>
    <property type="match status" value="1"/>
</dbReference>
<proteinExistence type="inferred from homology"/>
<organism evidence="4 5">
    <name type="scientific">Tunturiibacter lichenicola</name>
    <dbReference type="NCBI Taxonomy" id="2051959"/>
    <lineage>
        <taxon>Bacteria</taxon>
        <taxon>Pseudomonadati</taxon>
        <taxon>Acidobacteriota</taxon>
        <taxon>Terriglobia</taxon>
        <taxon>Terriglobales</taxon>
        <taxon>Acidobacteriaceae</taxon>
        <taxon>Tunturiibacter</taxon>
    </lineage>
</organism>
<dbReference type="EMBL" id="JACHDZ010000011">
    <property type="protein sequence ID" value="MBB5346222.1"/>
    <property type="molecule type" value="Genomic_DNA"/>
</dbReference>
<dbReference type="CDD" id="cd02138">
    <property type="entry name" value="TdsD-like"/>
    <property type="match status" value="1"/>
</dbReference>